<sequence>MHMMGQFSSQANFHFKQLIQQREKAHYPLPYQLGLLITTQTYLCCSSQHYPPPAPPPPPPPPPPFSLCHSQTLNRSAYCKIELCIIETSDPLKLQTRIFQPEEDKDYEEIKNKILVSTGWLSRVAAELANKGYKALTFDHLGFQEIKDMIAICNGHP</sequence>
<comment type="caution">
    <text evidence="1">The sequence shown here is derived from an EMBL/GenBank/DDBJ whole genome shotgun (WGS) entry which is preliminary data.</text>
</comment>
<protein>
    <submittedName>
        <fullName evidence="1">Uncharacterized protein</fullName>
    </submittedName>
</protein>
<gene>
    <name evidence="1" type="ORF">L6452_24023</name>
</gene>
<accession>A0ACB9AAH0</accession>
<evidence type="ECO:0000313" key="2">
    <source>
        <dbReference type="Proteomes" id="UP001055879"/>
    </source>
</evidence>
<name>A0ACB9AAH0_ARCLA</name>
<dbReference type="EMBL" id="CM042054">
    <property type="protein sequence ID" value="KAI3706353.1"/>
    <property type="molecule type" value="Genomic_DNA"/>
</dbReference>
<reference evidence="2" key="1">
    <citation type="journal article" date="2022" name="Mol. Ecol. Resour.">
        <title>The genomes of chicory, endive, great burdock and yacon provide insights into Asteraceae palaeo-polyploidization history and plant inulin production.</title>
        <authorList>
            <person name="Fan W."/>
            <person name="Wang S."/>
            <person name="Wang H."/>
            <person name="Wang A."/>
            <person name="Jiang F."/>
            <person name="Liu H."/>
            <person name="Zhao H."/>
            <person name="Xu D."/>
            <person name="Zhang Y."/>
        </authorList>
    </citation>
    <scope>NUCLEOTIDE SEQUENCE [LARGE SCALE GENOMIC DNA]</scope>
    <source>
        <strain evidence="2">cv. Niubang</strain>
    </source>
</reference>
<dbReference type="Proteomes" id="UP001055879">
    <property type="component" value="Linkage Group LG08"/>
</dbReference>
<organism evidence="1 2">
    <name type="scientific">Arctium lappa</name>
    <name type="common">Greater burdock</name>
    <name type="synonym">Lappa major</name>
    <dbReference type="NCBI Taxonomy" id="4217"/>
    <lineage>
        <taxon>Eukaryota</taxon>
        <taxon>Viridiplantae</taxon>
        <taxon>Streptophyta</taxon>
        <taxon>Embryophyta</taxon>
        <taxon>Tracheophyta</taxon>
        <taxon>Spermatophyta</taxon>
        <taxon>Magnoliopsida</taxon>
        <taxon>eudicotyledons</taxon>
        <taxon>Gunneridae</taxon>
        <taxon>Pentapetalae</taxon>
        <taxon>asterids</taxon>
        <taxon>campanulids</taxon>
        <taxon>Asterales</taxon>
        <taxon>Asteraceae</taxon>
        <taxon>Carduoideae</taxon>
        <taxon>Cardueae</taxon>
        <taxon>Arctiinae</taxon>
        <taxon>Arctium</taxon>
    </lineage>
</organism>
<evidence type="ECO:0000313" key="1">
    <source>
        <dbReference type="EMBL" id="KAI3706353.1"/>
    </source>
</evidence>
<proteinExistence type="predicted"/>
<reference evidence="1 2" key="2">
    <citation type="journal article" date="2022" name="Mol. Ecol. Resour.">
        <title>The genomes of chicory, endive, great burdock and yacon provide insights into Asteraceae paleo-polyploidization history and plant inulin production.</title>
        <authorList>
            <person name="Fan W."/>
            <person name="Wang S."/>
            <person name="Wang H."/>
            <person name="Wang A."/>
            <person name="Jiang F."/>
            <person name="Liu H."/>
            <person name="Zhao H."/>
            <person name="Xu D."/>
            <person name="Zhang Y."/>
        </authorList>
    </citation>
    <scope>NUCLEOTIDE SEQUENCE [LARGE SCALE GENOMIC DNA]</scope>
    <source>
        <strain evidence="2">cv. Niubang</strain>
    </source>
</reference>
<keyword evidence="2" id="KW-1185">Reference proteome</keyword>